<evidence type="ECO:0000313" key="10">
    <source>
        <dbReference type="Proteomes" id="UP000199159"/>
    </source>
</evidence>
<keyword evidence="10" id="KW-1185">Reference proteome</keyword>
<dbReference type="SUPFAM" id="SSF47928">
    <property type="entry name" value="N-terminal domain of the delta subunit of the F1F0-ATP synthase"/>
    <property type="match status" value="1"/>
</dbReference>
<evidence type="ECO:0000256" key="4">
    <source>
        <dbReference type="ARBA" id="ARBA00023065"/>
    </source>
</evidence>
<evidence type="ECO:0000313" key="9">
    <source>
        <dbReference type="EMBL" id="SDP60847.1"/>
    </source>
</evidence>
<dbReference type="PROSITE" id="PS00389">
    <property type="entry name" value="ATPASE_DELTA"/>
    <property type="match status" value="1"/>
</dbReference>
<dbReference type="InterPro" id="IPR020781">
    <property type="entry name" value="ATPase_OSCP/d_CS"/>
</dbReference>
<dbReference type="Pfam" id="PF00213">
    <property type="entry name" value="OSCP"/>
    <property type="match status" value="1"/>
</dbReference>
<name>A0A1H0U3L1_9BACI</name>
<dbReference type="Proteomes" id="UP000199159">
    <property type="component" value="Unassembled WGS sequence"/>
</dbReference>
<keyword evidence="7 8" id="KW-0066">ATP synthesis</keyword>
<keyword evidence="2 8" id="KW-0813">Transport</keyword>
<protein>
    <recommendedName>
        <fullName evidence="8">ATP synthase subunit delta</fullName>
    </recommendedName>
    <alternativeName>
        <fullName evidence="8">ATP synthase F(1) sector subunit delta</fullName>
    </alternativeName>
    <alternativeName>
        <fullName evidence="8">F-type ATPase subunit delta</fullName>
        <shortName evidence="8">F-ATPase subunit delta</shortName>
    </alternativeName>
</protein>
<dbReference type="PANTHER" id="PTHR11910">
    <property type="entry name" value="ATP SYNTHASE DELTA CHAIN"/>
    <property type="match status" value="1"/>
</dbReference>
<evidence type="ECO:0000256" key="7">
    <source>
        <dbReference type="ARBA" id="ARBA00023310"/>
    </source>
</evidence>
<dbReference type="InterPro" id="IPR000711">
    <property type="entry name" value="ATPase_OSCP/dsu"/>
</dbReference>
<proteinExistence type="inferred from homology"/>
<dbReference type="EMBL" id="FNJU01000004">
    <property type="protein sequence ID" value="SDP60847.1"/>
    <property type="molecule type" value="Genomic_DNA"/>
</dbReference>
<dbReference type="RefSeq" id="WP_090853342.1">
    <property type="nucleotide sequence ID" value="NZ_FNJU01000004.1"/>
</dbReference>
<comment type="function">
    <text evidence="8">F(1)F(0) ATP synthase produces ATP from ADP in the presence of a proton or sodium gradient. F-type ATPases consist of two structural domains, F(1) containing the extramembraneous catalytic core and F(0) containing the membrane proton channel, linked together by a central stalk and a peripheral stalk. During catalysis, ATP synthesis in the catalytic domain of F(1) is coupled via a rotary mechanism of the central stalk subunits to proton translocation.</text>
</comment>
<dbReference type="NCBIfam" id="NF004403">
    <property type="entry name" value="PRK05758.2-4"/>
    <property type="match status" value="1"/>
</dbReference>
<dbReference type="NCBIfam" id="TIGR01145">
    <property type="entry name" value="ATP_synt_delta"/>
    <property type="match status" value="1"/>
</dbReference>
<dbReference type="GO" id="GO:0045259">
    <property type="term" value="C:proton-transporting ATP synthase complex"/>
    <property type="evidence" value="ECO:0007669"/>
    <property type="project" value="UniProtKB-KW"/>
</dbReference>
<comment type="subcellular location">
    <subcellularLocation>
        <location evidence="8">Cell membrane</location>
        <topology evidence="8">Peripheral membrane protein</topology>
    </subcellularLocation>
    <subcellularLocation>
        <location evidence="1">Membrane</location>
    </subcellularLocation>
</comment>
<evidence type="ECO:0000256" key="6">
    <source>
        <dbReference type="ARBA" id="ARBA00023196"/>
    </source>
</evidence>
<evidence type="ECO:0000256" key="3">
    <source>
        <dbReference type="ARBA" id="ARBA00022781"/>
    </source>
</evidence>
<dbReference type="InterPro" id="IPR026015">
    <property type="entry name" value="ATP_synth_OSCP/delta_N_sf"/>
</dbReference>
<accession>A0A1H0U3L1</accession>
<dbReference type="GO" id="GO:0005886">
    <property type="term" value="C:plasma membrane"/>
    <property type="evidence" value="ECO:0007669"/>
    <property type="project" value="UniProtKB-SubCell"/>
</dbReference>
<evidence type="ECO:0000256" key="1">
    <source>
        <dbReference type="ARBA" id="ARBA00004370"/>
    </source>
</evidence>
<dbReference type="STRING" id="930152.SAMN05216565_104132"/>
<comment type="function">
    <text evidence="8">This protein is part of the stalk that links CF(0) to CF(1). It either transmits conformational changes from CF(0) to CF(1) or is implicated in proton conduction.</text>
</comment>
<dbReference type="GO" id="GO:0046933">
    <property type="term" value="F:proton-transporting ATP synthase activity, rotational mechanism"/>
    <property type="evidence" value="ECO:0007669"/>
    <property type="project" value="UniProtKB-UniRule"/>
</dbReference>
<keyword evidence="3 8" id="KW-0375">Hydrogen ion transport</keyword>
<dbReference type="HAMAP" id="MF_01416">
    <property type="entry name" value="ATP_synth_delta_bact"/>
    <property type="match status" value="1"/>
</dbReference>
<evidence type="ECO:0000256" key="2">
    <source>
        <dbReference type="ARBA" id="ARBA00022448"/>
    </source>
</evidence>
<gene>
    <name evidence="8" type="primary">atpH</name>
    <name evidence="9" type="ORF">SAMN05216565_104132</name>
</gene>
<dbReference type="Gene3D" id="1.10.520.20">
    <property type="entry name" value="N-terminal domain of the delta subunit of the F1F0-ATP synthase"/>
    <property type="match status" value="1"/>
</dbReference>
<sequence>MSKGVVAKRYAVALFQLAKEQQTLDQIEAELRVVKHVFTTNKDLLVFLTSPKIQVEQKKAALKEAFASVSTVVLNTLYLMVDRHRETVVSDVVDHFIELANEESGVAEAKVYSVRPLSDAEQAGVSSVFAKSIGKSALRIENIVDKSLIGGVKIRIGNRIYDGSVNGKLERLERDLMTKRL</sequence>
<keyword evidence="8" id="KW-1003">Cell membrane</keyword>
<evidence type="ECO:0000256" key="5">
    <source>
        <dbReference type="ARBA" id="ARBA00023136"/>
    </source>
</evidence>
<keyword evidence="4 8" id="KW-0406">Ion transport</keyword>
<keyword evidence="6 8" id="KW-0139">CF(1)</keyword>
<dbReference type="OrthoDB" id="9802471at2"/>
<reference evidence="10" key="1">
    <citation type="submission" date="2016-10" db="EMBL/GenBank/DDBJ databases">
        <authorList>
            <person name="Varghese N."/>
            <person name="Submissions S."/>
        </authorList>
    </citation>
    <scope>NUCLEOTIDE SEQUENCE [LARGE SCALE GENOMIC DNA]</scope>
    <source>
        <strain evidence="10">IBRC-M10078</strain>
    </source>
</reference>
<keyword evidence="5 8" id="KW-0472">Membrane</keyword>
<organism evidence="9 10">
    <name type="scientific">Litchfieldia salsa</name>
    <dbReference type="NCBI Taxonomy" id="930152"/>
    <lineage>
        <taxon>Bacteria</taxon>
        <taxon>Bacillati</taxon>
        <taxon>Bacillota</taxon>
        <taxon>Bacilli</taxon>
        <taxon>Bacillales</taxon>
        <taxon>Bacillaceae</taxon>
        <taxon>Litchfieldia</taxon>
    </lineage>
</organism>
<dbReference type="AlphaFoldDB" id="A0A1H0U3L1"/>
<dbReference type="PRINTS" id="PR00125">
    <property type="entry name" value="ATPASEDELTA"/>
</dbReference>
<evidence type="ECO:0000256" key="8">
    <source>
        <dbReference type="HAMAP-Rule" id="MF_01416"/>
    </source>
</evidence>
<comment type="similarity">
    <text evidence="8">Belongs to the ATPase delta chain family.</text>
</comment>